<keyword evidence="1" id="KW-1133">Transmembrane helix</keyword>
<gene>
    <name evidence="2" type="ORF">JEFDOCMN_00012</name>
</gene>
<feature type="transmembrane region" description="Helical" evidence="1">
    <location>
        <begin position="40"/>
        <end position="63"/>
    </location>
</feature>
<sequence>MKYLVYCTLLIAGTLLAFLNYLIGYIVYHELTTVSSAPTPWFIVGMCVLTVVILDLTAILELISYRMLKSYEISKEEE</sequence>
<evidence type="ECO:0000313" key="3">
    <source>
        <dbReference type="Proteomes" id="UP001057557"/>
    </source>
</evidence>
<proteinExistence type="predicted"/>
<feature type="transmembrane region" description="Helical" evidence="1">
    <location>
        <begin position="7"/>
        <end position="28"/>
    </location>
</feature>
<keyword evidence="1" id="KW-0472">Membrane</keyword>
<keyword evidence="1" id="KW-0812">Transmembrane</keyword>
<dbReference type="Proteomes" id="UP001057557">
    <property type="component" value="Segment"/>
</dbReference>
<dbReference type="EMBL" id="ON113170">
    <property type="protein sequence ID" value="UQT00575.1"/>
    <property type="molecule type" value="Genomic_DNA"/>
</dbReference>
<accession>A0A9E7DUD3</accession>
<name>A0A9E7DUD3_9CAUD</name>
<protein>
    <submittedName>
        <fullName evidence="2">Uncharacterized protein</fullName>
    </submittedName>
</protein>
<organism evidence="2 3">
    <name type="scientific">Enterococcus phage vB_OCPT_CCS1</name>
    <dbReference type="NCBI Taxonomy" id="2922323"/>
    <lineage>
        <taxon>Viruses</taxon>
        <taxon>Duplodnaviria</taxon>
        <taxon>Heunggongvirae</taxon>
        <taxon>Uroviricota</taxon>
        <taxon>Caudoviricetes</taxon>
        <taxon>Herelleviridae</taxon>
        <taxon>Brockvirinae</taxon>
        <taxon>Schiekvirus</taxon>
        <taxon>Schiekvirus Ccs1</taxon>
    </lineage>
</organism>
<keyword evidence="3" id="KW-1185">Reference proteome</keyword>
<reference evidence="2" key="1">
    <citation type="submission" date="2022-03" db="EMBL/GenBank/DDBJ databases">
        <title>Phage cocktails constrain the growth of Enterococcus.</title>
        <authorList>
            <person name="Wandro S."/>
        </authorList>
    </citation>
    <scope>NUCLEOTIDE SEQUENCE</scope>
</reference>
<evidence type="ECO:0000256" key="1">
    <source>
        <dbReference type="SAM" id="Phobius"/>
    </source>
</evidence>
<evidence type="ECO:0000313" key="2">
    <source>
        <dbReference type="EMBL" id="UQT00575.1"/>
    </source>
</evidence>